<evidence type="ECO:0000313" key="1">
    <source>
        <dbReference type="EMBL" id="ACU17910.1"/>
    </source>
</evidence>
<proteinExistence type="evidence at transcript level"/>
<accession>C6T7V8</accession>
<feature type="non-terminal residue" evidence="1">
    <location>
        <position position="1"/>
    </location>
</feature>
<reference evidence="1" key="1">
    <citation type="submission" date="2009-08" db="EMBL/GenBank/DDBJ databases">
        <authorList>
            <person name="Cheung F."/>
            <person name="Xiao Y."/>
            <person name="Chan A."/>
            <person name="Moskal W."/>
            <person name="Town C.D."/>
        </authorList>
    </citation>
    <scope>NUCLEOTIDE SEQUENCE</scope>
</reference>
<dbReference type="EMBL" id="BT093542">
    <property type="protein sequence ID" value="ACU17910.1"/>
    <property type="molecule type" value="mRNA"/>
</dbReference>
<feature type="non-terminal residue" evidence="1">
    <location>
        <position position="35"/>
    </location>
</feature>
<protein>
    <submittedName>
        <fullName evidence="1">Uncharacterized protein</fullName>
    </submittedName>
</protein>
<organism evidence="1">
    <name type="scientific">Glycine max</name>
    <name type="common">Soybean</name>
    <name type="synonym">Glycine hispida</name>
    <dbReference type="NCBI Taxonomy" id="3847"/>
    <lineage>
        <taxon>Eukaryota</taxon>
        <taxon>Viridiplantae</taxon>
        <taxon>Streptophyta</taxon>
        <taxon>Embryophyta</taxon>
        <taxon>Tracheophyta</taxon>
        <taxon>Spermatophyta</taxon>
        <taxon>Magnoliopsida</taxon>
        <taxon>eudicotyledons</taxon>
        <taxon>Gunneridae</taxon>
        <taxon>Pentapetalae</taxon>
        <taxon>rosids</taxon>
        <taxon>fabids</taxon>
        <taxon>Fabales</taxon>
        <taxon>Fabaceae</taxon>
        <taxon>Papilionoideae</taxon>
        <taxon>50 kb inversion clade</taxon>
        <taxon>NPAAA clade</taxon>
        <taxon>indigoferoid/millettioid clade</taxon>
        <taxon>Phaseoleae</taxon>
        <taxon>Glycine</taxon>
        <taxon>Glycine subgen. Soja</taxon>
    </lineage>
</organism>
<name>C6T7V8_SOYBN</name>
<sequence length="35" mass="3769">SSCCCNCCTPNPLLSLLLLPFHLLLLFPSACSQES</sequence>
<dbReference type="AlphaFoldDB" id="C6T7V8"/>